<evidence type="ECO:0000256" key="1">
    <source>
        <dbReference type="SAM" id="SignalP"/>
    </source>
</evidence>
<dbReference type="EMBL" id="CP020919">
    <property type="protein sequence ID" value="AWG24318.1"/>
    <property type="molecule type" value="Genomic_DNA"/>
</dbReference>
<evidence type="ECO:0000313" key="2">
    <source>
        <dbReference type="EMBL" id="AWG24318.1"/>
    </source>
</evidence>
<keyword evidence="1" id="KW-0732">Signal</keyword>
<dbReference type="KEGG" id="fki:FK004_03290"/>
<dbReference type="RefSeq" id="WP_108735965.1">
    <property type="nucleotide sequence ID" value="NZ_CP020919.1"/>
</dbReference>
<sequence>MLHCIKSLFFRLILLCTGFSGFAQTTLSGVIKDTVGTPLPAVSVFIKPENSQAIIAFTSTDSKGHYQLTTSKTGNFILNAKALSYKATAFPILLSENETIIKDIILQDAPTTLNEVIIQSEKAITIKKDTIIFNADSFKQGNETVVEDLLKKIPGLTISEDGKIKVGDKEVEKVMVEGDDFFEKGYSLLTKNMSADAIDKVELYQKYSSNRLLKGIENSDKIALNLTLREDKKLQWFGNMSAGYGAVSENRYSLRTNLMSFGKKNKYYFLTNLNNTGEDAIGDIASLIYSGDADAIGNNESTYSLLDISAAQPALKLKRINFNNAELVSLNSIFKLSDKVKMKTIFFLNQDENDYFRNGFESFHLNGTAFTNTESYQLSKKRLTGMGKIDLTYDISKTQLLEYSGKYNSGSEKNRSDLNFNAIYTHENLKTTKTLIDQKIKYTHKINDNEAFLISGRYIGESRPQDYHLNQFFYEGLFPGIPSDNIAQSSENKMQFAGFESHYMNKRNNGSLLELKLGTTYRKDQLFSGLVLNAHNVVVAEPEGYQNATDYISNDLYFTTKYHYKFRNYTFLANADFHQLHNALQTATIQTKQSLFFVNPRLGIEWEINKTNKLLASYSINTSNSGILDVYDQYVLTSFRNFIKGTGSFNQLQSSSLLLNYTLGNWSKNFLGNGYIMYSQNHDFFTTNSIVTPNYSLSDKILVKDRNMLGIGINADRYLKFITSNLKLNMGYNQSNYKNSVNDSGLREVSSVSYNYGAELRSGFRNIYNYHLGANWSVSEIKTNIKNTFTNSMFFMDHNFNFNSKLNLEIKTERYYFGAIDKSNNTYYFMDVEAKYTAKQNKLSFSVSGNNLFNTTTFRNYSVSDISISSTEYRLLPRYVLLKMDFRF</sequence>
<dbReference type="OrthoDB" id="603275at2"/>
<evidence type="ECO:0000313" key="3">
    <source>
        <dbReference type="Proteomes" id="UP000244677"/>
    </source>
</evidence>
<protein>
    <recommendedName>
        <fullName evidence="4">TonB-dependent receptor</fullName>
    </recommendedName>
</protein>
<feature type="signal peptide" evidence="1">
    <location>
        <begin position="1"/>
        <end position="23"/>
    </location>
</feature>
<dbReference type="SUPFAM" id="SSF56935">
    <property type="entry name" value="Porins"/>
    <property type="match status" value="1"/>
</dbReference>
<dbReference type="InterPro" id="IPR008969">
    <property type="entry name" value="CarboxyPept-like_regulatory"/>
</dbReference>
<keyword evidence="3" id="KW-1185">Reference proteome</keyword>
<feature type="chain" id="PRO_5015732609" description="TonB-dependent receptor" evidence="1">
    <location>
        <begin position="24"/>
        <end position="888"/>
    </location>
</feature>
<proteinExistence type="predicted"/>
<organism evidence="2 3">
    <name type="scientific">Flavobacterium kingsejongi</name>
    <dbReference type="NCBI Taxonomy" id="1678728"/>
    <lineage>
        <taxon>Bacteria</taxon>
        <taxon>Pseudomonadati</taxon>
        <taxon>Bacteroidota</taxon>
        <taxon>Flavobacteriia</taxon>
        <taxon>Flavobacteriales</taxon>
        <taxon>Flavobacteriaceae</taxon>
        <taxon>Flavobacterium</taxon>
    </lineage>
</organism>
<accession>A0A2S1LKS7</accession>
<dbReference type="Proteomes" id="UP000244677">
    <property type="component" value="Chromosome"/>
</dbReference>
<evidence type="ECO:0008006" key="4">
    <source>
        <dbReference type="Google" id="ProtNLM"/>
    </source>
</evidence>
<dbReference type="SUPFAM" id="SSF49464">
    <property type="entry name" value="Carboxypeptidase regulatory domain-like"/>
    <property type="match status" value="1"/>
</dbReference>
<gene>
    <name evidence="2" type="ORF">FK004_03290</name>
</gene>
<dbReference type="Pfam" id="PF13715">
    <property type="entry name" value="CarbopepD_reg_2"/>
    <property type="match status" value="1"/>
</dbReference>
<reference evidence="2 3" key="1">
    <citation type="submission" date="2017-04" db="EMBL/GenBank/DDBJ databases">
        <title>Complete genome sequence of Flavobacterium kingsejong AJ004.</title>
        <authorList>
            <person name="Lee P.C."/>
        </authorList>
    </citation>
    <scope>NUCLEOTIDE SEQUENCE [LARGE SCALE GENOMIC DNA]</scope>
    <source>
        <strain evidence="2 3">AJ004</strain>
    </source>
</reference>
<dbReference type="Gene3D" id="2.60.40.1120">
    <property type="entry name" value="Carboxypeptidase-like, regulatory domain"/>
    <property type="match status" value="1"/>
</dbReference>
<dbReference type="AlphaFoldDB" id="A0A2S1LKS7"/>
<name>A0A2S1LKS7_9FLAO</name>